<name>A0A2D2W3R2_9CAUD</name>
<reference evidence="2" key="1">
    <citation type="submission" date="2017-09" db="EMBL/GenBank/DDBJ databases">
        <authorList>
            <person name="Ehlers B."/>
            <person name="Leendertz F.H."/>
        </authorList>
    </citation>
    <scope>NUCLEOTIDE SEQUENCE [LARGE SCALE GENOMIC DNA]</scope>
</reference>
<proteinExistence type="predicted"/>
<organism evidence="1 2">
    <name type="scientific">Mycobacterium phage Sulley</name>
    <dbReference type="NCBI Taxonomy" id="2041550"/>
    <lineage>
        <taxon>Viruses</taxon>
        <taxon>Duplodnaviria</taxon>
        <taxon>Heunggongvirae</taxon>
        <taxon>Uroviricota</taxon>
        <taxon>Caudoviricetes</taxon>
        <taxon>Weiservirinae</taxon>
        <taxon>Anayavirus</taxon>
        <taxon>Anayavirus angelica</taxon>
    </lineage>
</organism>
<dbReference type="Proteomes" id="UP000240651">
    <property type="component" value="Segment"/>
</dbReference>
<evidence type="ECO:0008006" key="3">
    <source>
        <dbReference type="Google" id="ProtNLM"/>
    </source>
</evidence>
<evidence type="ECO:0000313" key="1">
    <source>
        <dbReference type="EMBL" id="ATS92826.1"/>
    </source>
</evidence>
<protein>
    <recommendedName>
        <fullName evidence="3">Helix-turn-helix DNA binding domain protein</fullName>
    </recommendedName>
</protein>
<evidence type="ECO:0000313" key="2">
    <source>
        <dbReference type="Proteomes" id="UP000240651"/>
    </source>
</evidence>
<accession>A0A2D2W3R2</accession>
<gene>
    <name evidence="1" type="ORF">SEA_SULLEY_78</name>
</gene>
<sequence>MGHGHEGWQIQPSASGGWYCAACGEAVSGPPVLRTAPFPHYHARRAARVLGVGLAVVEAMAAAGKVRAVRVEDGQGGWVWAVDALRVDELVEANARTGLHPYWACGFAHGCNGCVSEGEGA</sequence>
<dbReference type="EMBL" id="MF919532">
    <property type="protein sequence ID" value="ATS92826.1"/>
    <property type="molecule type" value="Genomic_DNA"/>
</dbReference>